<dbReference type="STRING" id="2309.CF15_05235"/>
<dbReference type="OrthoDB" id="85892at2157"/>
<evidence type="ECO:0000256" key="5">
    <source>
        <dbReference type="ARBA" id="ARBA00022989"/>
    </source>
</evidence>
<feature type="transmembrane region" description="Helical" evidence="10">
    <location>
        <begin position="511"/>
        <end position="531"/>
    </location>
</feature>
<keyword evidence="7 10" id="KW-0472">Membrane</keyword>
<evidence type="ECO:0000256" key="8">
    <source>
        <dbReference type="ARBA" id="ARBA00059506"/>
    </source>
</evidence>
<evidence type="ECO:0000256" key="7">
    <source>
        <dbReference type="ARBA" id="ARBA00023136"/>
    </source>
</evidence>
<feature type="transmembrane region" description="Helical" evidence="10">
    <location>
        <begin position="556"/>
        <end position="576"/>
    </location>
</feature>
<dbReference type="GO" id="GO:0046961">
    <property type="term" value="F:proton-transporting ATPase activity, rotational mechanism"/>
    <property type="evidence" value="ECO:0007669"/>
    <property type="project" value="InterPro"/>
</dbReference>
<protein>
    <recommendedName>
        <fullName evidence="9 10">A-type ATP synthase subunit I</fullName>
    </recommendedName>
</protein>
<accession>A0A0V8RVS8</accession>
<evidence type="ECO:0000256" key="10">
    <source>
        <dbReference type="RuleBase" id="RU361189"/>
    </source>
</evidence>
<feature type="transmembrane region" description="Helical" evidence="10">
    <location>
        <begin position="636"/>
        <end position="656"/>
    </location>
</feature>
<comment type="subcellular location">
    <subcellularLocation>
        <location evidence="1">Membrane</location>
        <topology evidence="1">Multi-pass membrane protein</topology>
    </subcellularLocation>
</comment>
<evidence type="ECO:0000256" key="3">
    <source>
        <dbReference type="ARBA" id="ARBA00022448"/>
    </source>
</evidence>
<keyword evidence="4 10" id="KW-0812">Transmembrane</keyword>
<comment type="function">
    <text evidence="8">Component of the A-type ATP synthase that produces ATP from ADP in the presence of a proton gradient across the membrane.</text>
</comment>
<organism evidence="12 13">
    <name type="scientific">Pyrodictium occultum</name>
    <dbReference type="NCBI Taxonomy" id="2309"/>
    <lineage>
        <taxon>Archaea</taxon>
        <taxon>Thermoproteota</taxon>
        <taxon>Thermoprotei</taxon>
        <taxon>Desulfurococcales</taxon>
        <taxon>Pyrodictiaceae</taxon>
        <taxon>Pyrodictium</taxon>
    </lineage>
</organism>
<evidence type="ECO:0000313" key="13">
    <source>
        <dbReference type="Proteomes" id="UP000053352"/>
    </source>
</evidence>
<feature type="coiled-coil region" evidence="11">
    <location>
        <begin position="51"/>
        <end position="116"/>
    </location>
</feature>
<evidence type="ECO:0000256" key="4">
    <source>
        <dbReference type="ARBA" id="ARBA00022692"/>
    </source>
</evidence>
<dbReference type="GO" id="GO:0033179">
    <property type="term" value="C:proton-transporting V-type ATPase, V0 domain"/>
    <property type="evidence" value="ECO:0007669"/>
    <property type="project" value="InterPro"/>
</dbReference>
<feature type="transmembrane region" description="Helical" evidence="10">
    <location>
        <begin position="609"/>
        <end position="630"/>
    </location>
</feature>
<dbReference type="PANTHER" id="PTHR11629:SF63">
    <property type="entry name" value="V-TYPE PROTON ATPASE SUBUNIT A"/>
    <property type="match status" value="1"/>
</dbReference>
<keyword evidence="5 10" id="KW-1133">Transmembrane helix</keyword>
<dbReference type="PANTHER" id="PTHR11629">
    <property type="entry name" value="VACUOLAR PROTON ATPASES"/>
    <property type="match status" value="1"/>
</dbReference>
<dbReference type="Proteomes" id="UP000053352">
    <property type="component" value="Unassembled WGS sequence"/>
</dbReference>
<dbReference type="GO" id="GO:0051117">
    <property type="term" value="F:ATPase binding"/>
    <property type="evidence" value="ECO:0007669"/>
    <property type="project" value="TreeGrafter"/>
</dbReference>
<reference evidence="12 13" key="1">
    <citation type="submission" date="2015-11" db="EMBL/GenBank/DDBJ databases">
        <title>Genome sequence of Pyrodictium occultum PL-19, a marine hyperthermophilic archaeon isolated from Volcano, Italy.</title>
        <authorList>
            <person name="Utturkar S."/>
            <person name="Huber H."/>
            <person name="Leptihn S."/>
            <person name="Brown S."/>
            <person name="Stetter K.O."/>
            <person name="Podar M."/>
        </authorList>
    </citation>
    <scope>NUCLEOTIDE SEQUENCE [LARGE SCALE GENOMIC DNA]</scope>
    <source>
        <strain evidence="12 13">PL-19</strain>
    </source>
</reference>
<dbReference type="GO" id="GO:0016471">
    <property type="term" value="C:vacuolar proton-transporting V-type ATPase complex"/>
    <property type="evidence" value="ECO:0007669"/>
    <property type="project" value="TreeGrafter"/>
</dbReference>
<evidence type="ECO:0000256" key="6">
    <source>
        <dbReference type="ARBA" id="ARBA00023065"/>
    </source>
</evidence>
<sequence>MAASTLIAQPTSPVSVIVAREALADTLKLLAECGCLHPEPLEAEGALSQTLRHLRSELESLAQRLLELLRAAEEAGAGAAEGEQVLKISREADIGLSRLLGEIDRAVRDVESLVERLSQLRNPESELAEMLAALEAYSFINIDIEALKRNSYIRAKVYRVPRGSVAGFIADLEAIGAIAGLHATGIEEGMETVVVAYPTWLEAEVGKAALRSRAVPLEVPEGLPRIPAEAISRVRRELEELPLALRRHAPRIREALVKVEAAKRLLSLLEATRITRLLAVINGYIAPGREGDLEEALASLGGGYTALVYEETGGSRGHGGEAGEKLPPSYFRVSEKLAPFASLLEMAGYPRPREFVPAVLMAFTLPLVYGLMFPDMGHGLVLLLAGYYLFYRKMGDRNNGRLLMLFGAVAMATGFLAGEFFGPLPAVAGWLNAIWHGHPPLASPLHPFAEELAAGTAGENLAGEATLLIYNAIYLSVALGALLMALSSWVSVANGVLIGDKEITAVGLGKALVFTGIAVVFLVGGAVGHGATPLERAGSVLYDAGLALVPKTSLGMAARLMVTIGLLLALAAPALFGHGSAGERVMNGIVEAFDILLMAIGNTASFMRIMGLMLAHSGLMFGFAILAVVGGPVLGGIAYIFGNILVIGLEALVAYAHSLRLHFYEMFSKFYLDGGRPYTPVKLPENVRLVVE</sequence>
<dbReference type="Pfam" id="PF01496">
    <property type="entry name" value="V_ATPase_I"/>
    <property type="match status" value="2"/>
</dbReference>
<name>A0A0V8RVS8_PYROC</name>
<evidence type="ECO:0000256" key="9">
    <source>
        <dbReference type="ARBA" id="ARBA00068671"/>
    </source>
</evidence>
<keyword evidence="6 10" id="KW-0406">Ion transport</keyword>
<comment type="caution">
    <text evidence="12">The sequence shown here is derived from an EMBL/GenBank/DDBJ whole genome shotgun (WGS) entry which is preliminary data.</text>
</comment>
<evidence type="ECO:0000313" key="12">
    <source>
        <dbReference type="EMBL" id="KSW12166.1"/>
    </source>
</evidence>
<keyword evidence="3 10" id="KW-0813">Transport</keyword>
<dbReference type="EMBL" id="LNTB01000001">
    <property type="protein sequence ID" value="KSW12166.1"/>
    <property type="molecule type" value="Genomic_DNA"/>
</dbReference>
<evidence type="ECO:0000256" key="1">
    <source>
        <dbReference type="ARBA" id="ARBA00004141"/>
    </source>
</evidence>
<dbReference type="GO" id="GO:0007035">
    <property type="term" value="P:vacuolar acidification"/>
    <property type="evidence" value="ECO:0007669"/>
    <property type="project" value="TreeGrafter"/>
</dbReference>
<evidence type="ECO:0000256" key="11">
    <source>
        <dbReference type="SAM" id="Coils"/>
    </source>
</evidence>
<feature type="transmembrane region" description="Helical" evidence="10">
    <location>
        <begin position="367"/>
        <end position="390"/>
    </location>
</feature>
<dbReference type="InterPro" id="IPR002490">
    <property type="entry name" value="V-ATPase_116kDa_su"/>
</dbReference>
<dbReference type="AlphaFoldDB" id="A0A0V8RVS8"/>
<comment type="similarity">
    <text evidence="2 10">Belongs to the V-ATPase 116 kDa subunit family.</text>
</comment>
<keyword evidence="11" id="KW-0175">Coiled coil</keyword>
<proteinExistence type="inferred from homology"/>
<feature type="transmembrane region" description="Helical" evidence="10">
    <location>
        <begin position="402"/>
        <end position="421"/>
    </location>
</feature>
<feature type="transmembrane region" description="Helical" evidence="10">
    <location>
        <begin position="473"/>
        <end position="499"/>
    </location>
</feature>
<gene>
    <name evidence="12" type="ORF">CF15_05235</name>
</gene>
<keyword evidence="13" id="KW-1185">Reference proteome</keyword>
<dbReference type="RefSeq" id="WP_058370847.1">
    <property type="nucleotide sequence ID" value="NZ_LNTB01000001.1"/>
</dbReference>
<evidence type="ECO:0000256" key="2">
    <source>
        <dbReference type="ARBA" id="ARBA00009904"/>
    </source>
</evidence>